<feature type="modified residue" description="4-aspartylphosphate" evidence="4">
    <location>
        <position position="940"/>
    </location>
</feature>
<evidence type="ECO:0000313" key="8">
    <source>
        <dbReference type="EMBL" id="AQQ05523.1"/>
    </source>
</evidence>
<dbReference type="RefSeq" id="WP_156912445.1">
    <property type="nucleotide sequence ID" value="NZ_CP019630.1"/>
</dbReference>
<dbReference type="SMART" id="SM00387">
    <property type="entry name" value="HATPase_c"/>
    <property type="match status" value="1"/>
</dbReference>
<dbReference type="SMART" id="SM00448">
    <property type="entry name" value="REC"/>
    <property type="match status" value="1"/>
</dbReference>
<dbReference type="Pfam" id="PF00512">
    <property type="entry name" value="HisKA"/>
    <property type="match status" value="1"/>
</dbReference>
<dbReference type="CDD" id="cd00082">
    <property type="entry name" value="HisKA"/>
    <property type="match status" value="1"/>
</dbReference>
<keyword evidence="8" id="KW-0418">Kinase</keyword>
<accession>A0ABM6I533</accession>
<dbReference type="Pfam" id="PF12860">
    <property type="entry name" value="PAS_7"/>
    <property type="match status" value="3"/>
</dbReference>
<dbReference type="InterPro" id="IPR036097">
    <property type="entry name" value="HisK_dim/P_sf"/>
</dbReference>
<dbReference type="Gene3D" id="1.10.287.130">
    <property type="match status" value="1"/>
</dbReference>
<dbReference type="Gene3D" id="3.30.450.20">
    <property type="entry name" value="PAS domain"/>
    <property type="match status" value="4"/>
</dbReference>
<dbReference type="Gene3D" id="3.40.50.2300">
    <property type="match status" value="1"/>
</dbReference>
<dbReference type="SUPFAM" id="SSF47384">
    <property type="entry name" value="Homodimeric domain of signal transducing histidine kinase"/>
    <property type="match status" value="1"/>
</dbReference>
<sequence>MLLQDGASASESEADRNRIQLLMEEAVEALSDGFVLYDSDRRLVFANKRYAEMLGPHKNLLVPGARLDDIVGSAVGSGHISFVRSPEGGLPGVLETLAGRGKLKIEIKVADGSQHKIYLKHLKDGSIVVKVRDITEQRTAEARAREILYGAVDAVDVGIALVDDDDRLVFANKKFREIGDPDGRLFVPGRAMRDIHAEAIACGLIPLSGGMKPAEMLDELDRLIRLAIKGYPIPNNQNRELVGSAYETNLKGRLLTIEDVTDRVRAERRFTTAVERLPVGIAFEGPDGQFTHCNDAFAAPFHLTAAEILKLSDIERINLLAPQISMVAGQEVGDRAAELFTAAVKQQRETLEPMEVRFWDGRHYRVERAISEHNSRVVVVTDITALKETEARSLATLNDAIQSLDEGLVLFDKSLNFVLGNRLWYEMYFSELAPPVAGENILTILGRLIDNGIVLVPEGEDKTSYMCELTLLVKSYQKKQAIHLAGGRILLASAHRTELDGYLVSFIDVTEQRRAEEEQREADLLLHKIVEACPANFLVSRIEDGKIIYCPPASRERFGDIDTTLNFFLKPEDRERYLEALLPTGTLDDYRVQFRRADGSIMEGITAARVTDYKGENVIVSSTRDISDLLAMQEELQKQRDIAHQNEKLSALGELLAGVAHELNNPLSIVTGYAQMLQGKLKDPVLEKRIDRIAEAADRSARIVRAFLSMARQRPANLEPCTLNEIASVALDLAGYGLRSNGARIETEFDEDLPSILGDTDQLVQVVTNLIINAEHALSPLGEDAVLVLRTFHDGRDGQAVLEVRDNGPGMTKEIRDRIFEPFFTTKDVGEGTGVGLAFCHRVVDTHEGTLEVSSSVGKGTSFFVRLPAMETEASTDTSQAQPGGTHHRKRVLVVDDDVAVSELVCDLLADLGCQAIQETSARKALARLSHTSVDLIISDYKMPGMDGAAFYNSLIGLSPGYKDRIAFMTGDAMGKSVQTFLLESERPYIEKPISKKDLACLLNQLDSRKNTS</sequence>
<keyword evidence="8" id="KW-0808">Transferase</keyword>
<dbReference type="PRINTS" id="PR00344">
    <property type="entry name" value="BCTRLSENSOR"/>
</dbReference>
<dbReference type="PROSITE" id="PS50109">
    <property type="entry name" value="HIS_KIN"/>
    <property type="match status" value="1"/>
</dbReference>
<evidence type="ECO:0000259" key="5">
    <source>
        <dbReference type="PROSITE" id="PS50109"/>
    </source>
</evidence>
<dbReference type="InterPro" id="IPR003594">
    <property type="entry name" value="HATPase_dom"/>
</dbReference>
<dbReference type="PROSITE" id="PS50110">
    <property type="entry name" value="RESPONSE_REGULATORY"/>
    <property type="match status" value="1"/>
</dbReference>
<dbReference type="InterPro" id="IPR004358">
    <property type="entry name" value="Sig_transdc_His_kin-like_C"/>
</dbReference>
<dbReference type="Pfam" id="PF13426">
    <property type="entry name" value="PAS_9"/>
    <property type="match status" value="1"/>
</dbReference>
<dbReference type="InterPro" id="IPR036890">
    <property type="entry name" value="HATPase_C_sf"/>
</dbReference>
<keyword evidence="3 4" id="KW-0597">Phosphoprotein</keyword>
<dbReference type="InterPro" id="IPR011006">
    <property type="entry name" value="CheY-like_superfamily"/>
</dbReference>
<comment type="catalytic activity">
    <reaction evidence="1">
        <text>ATP + protein L-histidine = ADP + protein N-phospho-L-histidine.</text>
        <dbReference type="EC" id="2.7.13.3"/>
    </reaction>
</comment>
<evidence type="ECO:0000256" key="3">
    <source>
        <dbReference type="ARBA" id="ARBA00022553"/>
    </source>
</evidence>
<dbReference type="InterPro" id="IPR005467">
    <property type="entry name" value="His_kinase_dom"/>
</dbReference>
<dbReference type="PANTHER" id="PTHR43065:SF42">
    <property type="entry name" value="TWO-COMPONENT SENSOR PPRA"/>
    <property type="match status" value="1"/>
</dbReference>
<dbReference type="CDD" id="cd00130">
    <property type="entry name" value="PAS"/>
    <property type="match status" value="1"/>
</dbReference>
<dbReference type="SMART" id="SM00388">
    <property type="entry name" value="HisKA"/>
    <property type="match status" value="1"/>
</dbReference>
<dbReference type="SUPFAM" id="SSF55785">
    <property type="entry name" value="PYP-like sensor domain (PAS domain)"/>
    <property type="match status" value="2"/>
</dbReference>
<dbReference type="Pfam" id="PF02518">
    <property type="entry name" value="HATPase_c"/>
    <property type="match status" value="1"/>
</dbReference>
<dbReference type="SUPFAM" id="SSF55874">
    <property type="entry name" value="ATPase domain of HSP90 chaperone/DNA topoisomerase II/histidine kinase"/>
    <property type="match status" value="1"/>
</dbReference>
<dbReference type="EMBL" id="CP019630">
    <property type="protein sequence ID" value="AQQ05523.1"/>
    <property type="molecule type" value="Genomic_DNA"/>
</dbReference>
<evidence type="ECO:0000256" key="1">
    <source>
        <dbReference type="ARBA" id="ARBA00000085"/>
    </source>
</evidence>
<proteinExistence type="predicted"/>
<dbReference type="Pfam" id="PF00072">
    <property type="entry name" value="Response_reg"/>
    <property type="match status" value="1"/>
</dbReference>
<dbReference type="SMART" id="SM00091">
    <property type="entry name" value="PAS"/>
    <property type="match status" value="4"/>
</dbReference>
<evidence type="ECO:0000313" key="9">
    <source>
        <dbReference type="Proteomes" id="UP000188174"/>
    </source>
</evidence>
<feature type="domain" description="Response regulatory" evidence="6">
    <location>
        <begin position="891"/>
        <end position="1007"/>
    </location>
</feature>
<feature type="domain" description="Histidine kinase" evidence="5">
    <location>
        <begin position="658"/>
        <end position="871"/>
    </location>
</feature>
<dbReference type="PANTHER" id="PTHR43065">
    <property type="entry name" value="SENSOR HISTIDINE KINASE"/>
    <property type="match status" value="1"/>
</dbReference>
<dbReference type="Proteomes" id="UP000188174">
    <property type="component" value="Chromosome"/>
</dbReference>
<dbReference type="EC" id="2.7.13.3" evidence="2"/>
<evidence type="ECO:0000256" key="2">
    <source>
        <dbReference type="ARBA" id="ARBA00012438"/>
    </source>
</evidence>
<dbReference type="PROSITE" id="PS50112">
    <property type="entry name" value="PAS"/>
    <property type="match status" value="1"/>
</dbReference>
<evidence type="ECO:0000259" key="6">
    <source>
        <dbReference type="PROSITE" id="PS50110"/>
    </source>
</evidence>
<dbReference type="InterPro" id="IPR000014">
    <property type="entry name" value="PAS"/>
</dbReference>
<dbReference type="Gene3D" id="3.30.565.10">
    <property type="entry name" value="Histidine kinase-like ATPase, C-terminal domain"/>
    <property type="match status" value="1"/>
</dbReference>
<reference evidence="8 9" key="1">
    <citation type="submission" date="2017-02" db="EMBL/GenBank/DDBJ databases">
        <authorList>
            <person name="Jeong S."/>
        </authorList>
    </citation>
    <scope>NUCLEOTIDE SEQUENCE [LARGE SCALE GENOMIC DNA]</scope>
    <source>
        <strain evidence="8 9">RMAR6-6</strain>
    </source>
</reference>
<dbReference type="SUPFAM" id="SSF52172">
    <property type="entry name" value="CheY-like"/>
    <property type="match status" value="1"/>
</dbReference>
<evidence type="ECO:0000256" key="4">
    <source>
        <dbReference type="PROSITE-ProRule" id="PRU00169"/>
    </source>
</evidence>
<dbReference type="GO" id="GO:0016301">
    <property type="term" value="F:kinase activity"/>
    <property type="evidence" value="ECO:0007669"/>
    <property type="project" value="UniProtKB-KW"/>
</dbReference>
<organism evidence="8 9">
    <name type="scientific">Roseibium algicola</name>
    <dbReference type="NCBI Taxonomy" id="2857014"/>
    <lineage>
        <taxon>Bacteria</taxon>
        <taxon>Pseudomonadati</taxon>
        <taxon>Pseudomonadota</taxon>
        <taxon>Alphaproteobacteria</taxon>
        <taxon>Hyphomicrobiales</taxon>
        <taxon>Stappiaceae</taxon>
        <taxon>Roseibium</taxon>
    </lineage>
</organism>
<gene>
    <name evidence="8" type="ORF">B0E33_19690</name>
</gene>
<name>A0ABM6I533_9HYPH</name>
<dbReference type="InterPro" id="IPR001789">
    <property type="entry name" value="Sig_transdc_resp-reg_receiver"/>
</dbReference>
<protein>
    <recommendedName>
        <fullName evidence="2">histidine kinase</fullName>
        <ecNumber evidence="2">2.7.13.3</ecNumber>
    </recommendedName>
</protein>
<dbReference type="InterPro" id="IPR035965">
    <property type="entry name" value="PAS-like_dom_sf"/>
</dbReference>
<feature type="domain" description="PAS" evidence="7">
    <location>
        <begin position="19"/>
        <end position="55"/>
    </location>
</feature>
<evidence type="ECO:0000259" key="7">
    <source>
        <dbReference type="PROSITE" id="PS50112"/>
    </source>
</evidence>
<dbReference type="InterPro" id="IPR003661">
    <property type="entry name" value="HisK_dim/P_dom"/>
</dbReference>
<keyword evidence="9" id="KW-1185">Reference proteome</keyword>